<dbReference type="EMBL" id="JAGGJZ010000003">
    <property type="protein sequence ID" value="MBP1889739.1"/>
    <property type="molecule type" value="Genomic_DNA"/>
</dbReference>
<dbReference type="Proteomes" id="UP000783390">
    <property type="component" value="Unassembled WGS sequence"/>
</dbReference>
<evidence type="ECO:0000313" key="6">
    <source>
        <dbReference type="Proteomes" id="UP000783390"/>
    </source>
</evidence>
<dbReference type="RefSeq" id="WP_327786702.1">
    <property type="nucleotide sequence ID" value="NZ_JAGGJZ010000003.1"/>
</dbReference>
<evidence type="ECO:0000259" key="4">
    <source>
        <dbReference type="PROSITE" id="PS00662"/>
    </source>
</evidence>
<comment type="caution">
    <text evidence="5">The sequence shown here is derived from an EMBL/GenBank/DDBJ whole genome shotgun (WGS) entry which is preliminary data.</text>
</comment>
<dbReference type="InterPro" id="IPR001482">
    <property type="entry name" value="T2SS/T4SS_dom"/>
</dbReference>
<feature type="domain" description="Bacterial type II secretion system protein E" evidence="4">
    <location>
        <begin position="281"/>
        <end position="295"/>
    </location>
</feature>
<proteinExistence type="inferred from homology"/>
<dbReference type="PANTHER" id="PTHR30258">
    <property type="entry name" value="TYPE II SECRETION SYSTEM PROTEIN GSPE-RELATED"/>
    <property type="match status" value="1"/>
</dbReference>
<name>A0ABS4F0G2_9CLOT</name>
<keyword evidence="2" id="KW-0547">Nucleotide-binding</keyword>
<dbReference type="InterPro" id="IPR027417">
    <property type="entry name" value="P-loop_NTPase"/>
</dbReference>
<gene>
    <name evidence="5" type="ORF">J2Z53_001322</name>
</gene>
<protein>
    <submittedName>
        <fullName evidence="5">Type IV pilus assembly protein PilB</fullName>
    </submittedName>
</protein>
<evidence type="ECO:0000256" key="1">
    <source>
        <dbReference type="ARBA" id="ARBA00006611"/>
    </source>
</evidence>
<dbReference type="Pfam" id="PF00437">
    <property type="entry name" value="T2SSE"/>
    <property type="match status" value="1"/>
</dbReference>
<evidence type="ECO:0000256" key="2">
    <source>
        <dbReference type="ARBA" id="ARBA00022741"/>
    </source>
</evidence>
<keyword evidence="3" id="KW-0067">ATP-binding</keyword>
<keyword evidence="6" id="KW-1185">Reference proteome</keyword>
<evidence type="ECO:0000313" key="5">
    <source>
        <dbReference type="EMBL" id="MBP1889739.1"/>
    </source>
</evidence>
<dbReference type="PROSITE" id="PS00662">
    <property type="entry name" value="T2SP_E"/>
    <property type="match status" value="1"/>
</dbReference>
<evidence type="ECO:0000256" key="3">
    <source>
        <dbReference type="ARBA" id="ARBA00022840"/>
    </source>
</evidence>
<dbReference type="Gene3D" id="3.30.450.90">
    <property type="match status" value="1"/>
</dbReference>
<accession>A0ABS4F0G2</accession>
<organism evidence="5 6">
    <name type="scientific">Clostridium moniliforme</name>
    <dbReference type="NCBI Taxonomy" id="39489"/>
    <lineage>
        <taxon>Bacteria</taxon>
        <taxon>Bacillati</taxon>
        <taxon>Bacillota</taxon>
        <taxon>Clostridia</taxon>
        <taxon>Eubacteriales</taxon>
        <taxon>Clostridiaceae</taxon>
        <taxon>Clostridium</taxon>
    </lineage>
</organism>
<dbReference type="SUPFAM" id="SSF52540">
    <property type="entry name" value="P-loop containing nucleoside triphosphate hydrolases"/>
    <property type="match status" value="1"/>
</dbReference>
<dbReference type="PANTHER" id="PTHR30258:SF1">
    <property type="entry name" value="PROTEIN TRANSPORT PROTEIN HOFB HOMOLOG"/>
    <property type="match status" value="1"/>
</dbReference>
<dbReference type="CDD" id="cd01129">
    <property type="entry name" value="PulE-GspE-like"/>
    <property type="match status" value="1"/>
</dbReference>
<sequence>MKELIKISDLNSVYKVSKEKMIQFKVIPLYEDEEYINVVTYKESNESKDYIEFIFGKKAKFIEVDKVIFNNVIKALKPNLDENLEEEIIYDTINKNGSDIHFEPSRNFVTIRVRIDGILSIVGKIRNIDYNQILSRVKLNGNMDIAEKRKPQDGKILIKNSKGRFDCRISTIPVIYGEKMVIRILYKEKLDHTIDSLKLLPFQQKILNKIINAETGMLIISGPTGSGKTSTLYSIISSIKDKDINITTIEDPVECNIKDINQMNVNRKINFSFAEGLRSTLRQDPDVIMVGEIRDEETAIMATRAAITGHKVYSTIHTKSSRDIFLRLEDMKVKNYLIKGSLIGTISQRLIGRLCPNCKEKEKRKIKEKEYTLYKEVGCEKCNFTGISGRRLICAIHFIDEKIRSNFNNIYNDLEFLSNEQMYHVCKVLLKEGEISYKQYKNFITGEDLIRYEENEKEFL</sequence>
<dbReference type="Gene3D" id="3.40.50.300">
    <property type="entry name" value="P-loop containing nucleotide triphosphate hydrolases"/>
    <property type="match status" value="1"/>
</dbReference>
<reference evidence="5 6" key="1">
    <citation type="submission" date="2021-03" db="EMBL/GenBank/DDBJ databases">
        <title>Genomic Encyclopedia of Type Strains, Phase IV (KMG-IV): sequencing the most valuable type-strain genomes for metagenomic binning, comparative biology and taxonomic classification.</title>
        <authorList>
            <person name="Goeker M."/>
        </authorList>
    </citation>
    <scope>NUCLEOTIDE SEQUENCE [LARGE SCALE GENOMIC DNA]</scope>
    <source>
        <strain evidence="5 6">DSM 3984</strain>
    </source>
</reference>
<comment type="similarity">
    <text evidence="1">Belongs to the GSP E family.</text>
</comment>